<evidence type="ECO:0000313" key="6">
    <source>
        <dbReference type="Proteomes" id="UP000308891"/>
    </source>
</evidence>
<protein>
    <submittedName>
        <fullName evidence="5">EAL domain-containing protein</fullName>
    </submittedName>
</protein>
<dbReference type="Gene3D" id="3.30.70.270">
    <property type="match status" value="1"/>
</dbReference>
<dbReference type="PANTHER" id="PTHR33121:SF23">
    <property type="entry name" value="CYCLIC DI-GMP PHOSPHODIESTERASE PDEB"/>
    <property type="match status" value="1"/>
</dbReference>
<dbReference type="Proteomes" id="UP000308891">
    <property type="component" value="Unassembled WGS sequence"/>
</dbReference>
<dbReference type="SMART" id="SM00267">
    <property type="entry name" value="GGDEF"/>
    <property type="match status" value="1"/>
</dbReference>
<dbReference type="Pfam" id="PF00563">
    <property type="entry name" value="EAL"/>
    <property type="match status" value="1"/>
</dbReference>
<proteinExistence type="predicted"/>
<accession>A0A4T0UW90</accession>
<dbReference type="InterPro" id="IPR043128">
    <property type="entry name" value="Rev_trsase/Diguanyl_cyclase"/>
</dbReference>
<dbReference type="PROSITE" id="PS50883">
    <property type="entry name" value="EAL"/>
    <property type="match status" value="1"/>
</dbReference>
<evidence type="ECO:0000259" key="2">
    <source>
        <dbReference type="PROSITE" id="PS50883"/>
    </source>
</evidence>
<dbReference type="AlphaFoldDB" id="A0A4T0UW90"/>
<reference evidence="5 6" key="1">
    <citation type="submission" date="2019-04" db="EMBL/GenBank/DDBJ databases">
        <title>Crenobacter sp. nov.</title>
        <authorList>
            <person name="Shi S."/>
        </authorList>
    </citation>
    <scope>NUCLEOTIDE SEQUENCE [LARGE SCALE GENOMIC DNA]</scope>
    <source>
        <strain evidence="5 6">GY 70310</strain>
    </source>
</reference>
<sequence length="687" mass="73786">MGRQPEQQCRPPHPLAAVARPHEKGWIEPMIDSATAASGTPLPQAAAGPARRTLSLIQRLWLLLVMIVVLATGAALATNLLGARAYLEQQLEAQGTETANALALMITQAEADQAAAETLINASFDLGHFSRIVWRDNQGRVLVQRENRDIAQSVPAWFRQLLPIRPRSGEASLTRGWQQAGVLQVTSDAGYAYLSLWQSAWQTLFALFGVVAVAGLLGSLDIRRIRRQLDSVVGQARALGERRFVRLPVPAIPELARVTASMNQMVERLQAFLVQQAEELSALKRDQDRDPATGLVNRTLLERAHHAQAQADAQGSAGQLLLVRVTDLAALNGRLGAPAVDRLLGRLADDLATLARPLKGALAVRLRGADFALYGPALDTAAADALAAQLLEQLSAYPQMGLTDQADVAHVGATSFSPQDRLADMLARADLALSEAAAGHRQRARHEQHAVAASQQDWRTLIDAACTGDRLALQYYPVCQADGQTLWLEGMLYLPADGKTPRVNALQLVSQALQLRITDRIDLAAVRLAAVKARQTRTAVNLTAASLAAPGFAEALAQAVSDVPAGRLNLEVNELMLGEHWEAFCALCRHMKPLQHGVAVEISGNDLGLVARLGEVGLDYLVLEPLLTRDIHRDSGRQAVVRGLLQMANLLGVRLIAKGISDTEDAKALAALGIWGMTGSAIGTAQP</sequence>
<dbReference type="GO" id="GO:0016020">
    <property type="term" value="C:membrane"/>
    <property type="evidence" value="ECO:0007669"/>
    <property type="project" value="InterPro"/>
</dbReference>
<comment type="caution">
    <text evidence="5">The sequence shown here is derived from an EMBL/GenBank/DDBJ whole genome shotgun (WGS) entry which is preliminary data.</text>
</comment>
<dbReference type="SMART" id="SM00052">
    <property type="entry name" value="EAL"/>
    <property type="match status" value="1"/>
</dbReference>
<dbReference type="InterPro" id="IPR029787">
    <property type="entry name" value="Nucleotide_cyclase"/>
</dbReference>
<dbReference type="InterPro" id="IPR000160">
    <property type="entry name" value="GGDEF_dom"/>
</dbReference>
<dbReference type="InterPro" id="IPR050706">
    <property type="entry name" value="Cyclic-di-GMP_PDE-like"/>
</dbReference>
<feature type="domain" description="GGDEF" evidence="4">
    <location>
        <begin position="316"/>
        <end position="448"/>
    </location>
</feature>
<dbReference type="Gene3D" id="3.20.20.450">
    <property type="entry name" value="EAL domain"/>
    <property type="match status" value="1"/>
</dbReference>
<evidence type="ECO:0000313" key="5">
    <source>
        <dbReference type="EMBL" id="TIC83342.1"/>
    </source>
</evidence>
<evidence type="ECO:0000259" key="4">
    <source>
        <dbReference type="PROSITE" id="PS50887"/>
    </source>
</evidence>
<feature type="domain" description="EAL" evidence="2">
    <location>
        <begin position="455"/>
        <end position="687"/>
    </location>
</feature>
<dbReference type="Gene3D" id="3.30.110.200">
    <property type="match status" value="1"/>
</dbReference>
<keyword evidence="1" id="KW-0812">Transmembrane</keyword>
<dbReference type="CDD" id="cd06225">
    <property type="entry name" value="HAMP"/>
    <property type="match status" value="1"/>
</dbReference>
<dbReference type="GO" id="GO:0071111">
    <property type="term" value="F:cyclic-guanylate-specific phosphodiesterase activity"/>
    <property type="evidence" value="ECO:0007669"/>
    <property type="project" value="InterPro"/>
</dbReference>
<dbReference type="PROSITE" id="PS50885">
    <property type="entry name" value="HAMP"/>
    <property type="match status" value="1"/>
</dbReference>
<dbReference type="InterPro" id="IPR003660">
    <property type="entry name" value="HAMP_dom"/>
</dbReference>
<evidence type="ECO:0000256" key="1">
    <source>
        <dbReference type="SAM" id="Phobius"/>
    </source>
</evidence>
<dbReference type="InterPro" id="IPR001633">
    <property type="entry name" value="EAL_dom"/>
</dbReference>
<dbReference type="InterPro" id="IPR035919">
    <property type="entry name" value="EAL_sf"/>
</dbReference>
<keyword evidence="1" id="KW-0472">Membrane</keyword>
<dbReference type="EMBL" id="STGJ01000007">
    <property type="protein sequence ID" value="TIC83342.1"/>
    <property type="molecule type" value="Genomic_DNA"/>
</dbReference>
<dbReference type="SUPFAM" id="SSF141868">
    <property type="entry name" value="EAL domain-like"/>
    <property type="match status" value="1"/>
</dbReference>
<keyword evidence="6" id="KW-1185">Reference proteome</keyword>
<dbReference type="PANTHER" id="PTHR33121">
    <property type="entry name" value="CYCLIC DI-GMP PHOSPHODIESTERASE PDEF"/>
    <property type="match status" value="1"/>
</dbReference>
<dbReference type="InterPro" id="IPR042461">
    <property type="entry name" value="LapD_MoxY_peri_C"/>
</dbReference>
<gene>
    <name evidence="5" type="ORF">E5K04_07215</name>
</gene>
<dbReference type="InterPro" id="IPR032244">
    <property type="entry name" value="LapD_MoxY_N"/>
</dbReference>
<name>A0A4T0UW90_9NEIS</name>
<evidence type="ECO:0000259" key="3">
    <source>
        <dbReference type="PROSITE" id="PS50885"/>
    </source>
</evidence>
<organism evidence="5 6">
    <name type="scientific">Crenobacter intestini</name>
    <dbReference type="NCBI Taxonomy" id="2563443"/>
    <lineage>
        <taxon>Bacteria</taxon>
        <taxon>Pseudomonadati</taxon>
        <taxon>Pseudomonadota</taxon>
        <taxon>Betaproteobacteria</taxon>
        <taxon>Neisseriales</taxon>
        <taxon>Neisseriaceae</taxon>
        <taxon>Crenobacter</taxon>
    </lineage>
</organism>
<feature type="domain" description="HAMP" evidence="3">
    <location>
        <begin position="223"/>
        <end position="274"/>
    </location>
</feature>
<dbReference type="SUPFAM" id="SSF55073">
    <property type="entry name" value="Nucleotide cyclase"/>
    <property type="match status" value="1"/>
</dbReference>
<dbReference type="Pfam" id="PF16448">
    <property type="entry name" value="LapD_MoxY_N"/>
    <property type="match status" value="1"/>
</dbReference>
<keyword evidence="1" id="KW-1133">Transmembrane helix</keyword>
<dbReference type="PROSITE" id="PS50887">
    <property type="entry name" value="GGDEF"/>
    <property type="match status" value="1"/>
</dbReference>
<dbReference type="Pfam" id="PF00990">
    <property type="entry name" value="GGDEF"/>
    <property type="match status" value="1"/>
</dbReference>
<dbReference type="GO" id="GO:0007165">
    <property type="term" value="P:signal transduction"/>
    <property type="evidence" value="ECO:0007669"/>
    <property type="project" value="InterPro"/>
</dbReference>
<dbReference type="Gene3D" id="6.20.270.20">
    <property type="entry name" value="LapD/MoxY periplasmic domain"/>
    <property type="match status" value="1"/>
</dbReference>
<dbReference type="OrthoDB" id="5894408at2"/>
<feature type="transmembrane region" description="Helical" evidence="1">
    <location>
        <begin position="60"/>
        <end position="81"/>
    </location>
</feature>